<accession>M6UY91</accession>
<evidence type="ECO:0000313" key="1">
    <source>
        <dbReference type="EMBL" id="EMO42278.1"/>
    </source>
</evidence>
<comment type="caution">
    <text evidence="1">The sequence shown here is derived from an EMBL/GenBank/DDBJ whole genome shotgun (WGS) entry which is preliminary data.</text>
</comment>
<protein>
    <submittedName>
        <fullName evidence="1">Uncharacterized protein</fullName>
    </submittedName>
</protein>
<dbReference type="AlphaFoldDB" id="M6UY91"/>
<name>M6UY91_9LEPT</name>
<proteinExistence type="predicted"/>
<evidence type="ECO:0000313" key="2">
    <source>
        <dbReference type="Proteomes" id="UP000012153"/>
    </source>
</evidence>
<reference evidence="1 2" key="1">
    <citation type="submission" date="2013-01" db="EMBL/GenBank/DDBJ databases">
        <authorList>
            <person name="Harkins D.M."/>
            <person name="Durkin A.S."/>
            <person name="Brinkac L.M."/>
            <person name="Haft D.H."/>
            <person name="Selengut J.D."/>
            <person name="Sanka R."/>
            <person name="DePew J."/>
            <person name="Purushe J."/>
            <person name="Matthias M.A."/>
            <person name="Vinetz J.M."/>
            <person name="Sutton G.G."/>
            <person name="Nierman W.C."/>
            <person name="Fouts D.E."/>
        </authorList>
    </citation>
    <scope>NUCLEOTIDE SEQUENCE [LARGE SCALE GENOMIC DNA]</scope>
    <source>
        <strain evidence="1 2">ZUN142</strain>
    </source>
</reference>
<dbReference type="EMBL" id="AHOP02000015">
    <property type="protein sequence ID" value="EMO42278.1"/>
    <property type="molecule type" value="Genomic_DNA"/>
</dbReference>
<sequence length="52" mass="6050">MKHSFCHVFLGRFSDSFELSYTKSQDFAGFRISYSSLTFPTISSPNKRKDCF</sequence>
<dbReference type="Proteomes" id="UP000012153">
    <property type="component" value="Unassembled WGS sequence"/>
</dbReference>
<organism evidence="1 2">
    <name type="scientific">Leptospira noguchii serovar Autumnalis str. ZUN142</name>
    <dbReference type="NCBI Taxonomy" id="1085540"/>
    <lineage>
        <taxon>Bacteria</taxon>
        <taxon>Pseudomonadati</taxon>
        <taxon>Spirochaetota</taxon>
        <taxon>Spirochaetia</taxon>
        <taxon>Leptospirales</taxon>
        <taxon>Leptospiraceae</taxon>
        <taxon>Leptospira</taxon>
    </lineage>
</organism>
<gene>
    <name evidence="1" type="ORF">LEP1GSC186_0441</name>
</gene>